<proteinExistence type="predicted"/>
<dbReference type="AlphaFoldDB" id="A0AA88KQN5"/>
<dbReference type="Proteomes" id="UP001187531">
    <property type="component" value="Unassembled WGS sequence"/>
</dbReference>
<dbReference type="EMBL" id="JAVRJZ010004814">
    <property type="protein sequence ID" value="KAK2701443.1"/>
    <property type="molecule type" value="Genomic_DNA"/>
</dbReference>
<gene>
    <name evidence="1" type="ORF">QYM36_019900</name>
</gene>
<evidence type="ECO:0000313" key="1">
    <source>
        <dbReference type="EMBL" id="KAK2701443.1"/>
    </source>
</evidence>
<evidence type="ECO:0000313" key="2">
    <source>
        <dbReference type="Proteomes" id="UP001187531"/>
    </source>
</evidence>
<protein>
    <submittedName>
        <fullName evidence="1">Uncharacterized protein</fullName>
    </submittedName>
</protein>
<name>A0AA88KQN5_ARTSF</name>
<organism evidence="1 2">
    <name type="scientific">Artemia franciscana</name>
    <name type="common">Brine shrimp</name>
    <name type="synonym">Artemia sanfranciscana</name>
    <dbReference type="NCBI Taxonomy" id="6661"/>
    <lineage>
        <taxon>Eukaryota</taxon>
        <taxon>Metazoa</taxon>
        <taxon>Ecdysozoa</taxon>
        <taxon>Arthropoda</taxon>
        <taxon>Crustacea</taxon>
        <taxon>Branchiopoda</taxon>
        <taxon>Anostraca</taxon>
        <taxon>Artemiidae</taxon>
        <taxon>Artemia</taxon>
    </lineage>
</organism>
<comment type="caution">
    <text evidence="1">The sequence shown here is derived from an EMBL/GenBank/DDBJ whole genome shotgun (WGS) entry which is preliminary data.</text>
</comment>
<accession>A0AA88KQN5</accession>
<reference evidence="1" key="1">
    <citation type="submission" date="2023-07" db="EMBL/GenBank/DDBJ databases">
        <title>Chromosome-level genome assembly of Artemia franciscana.</title>
        <authorList>
            <person name="Jo E."/>
        </authorList>
    </citation>
    <scope>NUCLEOTIDE SEQUENCE</scope>
    <source>
        <tissue evidence="1">Whole body</tissue>
    </source>
</reference>
<sequence>MDPVNTNSPKIVKRLFLRKRSGLQRFQYMPSKFLPKPSPGYRRVISPLKKGGNPFRNDAKKEKLEDSIDGDFNQKIREADRPHKVRDYQIL</sequence>
<keyword evidence="2" id="KW-1185">Reference proteome</keyword>